<feature type="domain" description="CBS" evidence="5">
    <location>
        <begin position="124"/>
        <end position="181"/>
    </location>
</feature>
<accession>D5BU83</accession>
<dbReference type="RefSeq" id="WP_013046457.1">
    <property type="nucleotide sequence ID" value="NC_014010.1"/>
</dbReference>
<evidence type="ECO:0000259" key="5">
    <source>
        <dbReference type="PROSITE" id="PS51371"/>
    </source>
</evidence>
<feature type="domain" description="CBS" evidence="5">
    <location>
        <begin position="60"/>
        <end position="121"/>
    </location>
</feature>
<keyword evidence="7" id="KW-1185">Reference proteome</keyword>
<dbReference type="GO" id="GO:0003985">
    <property type="term" value="F:acetyl-CoA C-acetyltransferase activity"/>
    <property type="evidence" value="ECO:0007669"/>
    <property type="project" value="UniProtKB-EC"/>
</dbReference>
<dbReference type="EMBL" id="CP001751">
    <property type="protein sequence ID" value="ADE39830.1"/>
    <property type="molecule type" value="Genomic_DNA"/>
</dbReference>
<dbReference type="KEGG" id="apb:SAR116_1587"/>
<dbReference type="SMART" id="SM01091">
    <property type="entry name" value="CorC_HlyC"/>
    <property type="match status" value="1"/>
</dbReference>
<evidence type="ECO:0000313" key="7">
    <source>
        <dbReference type="Proteomes" id="UP000007460"/>
    </source>
</evidence>
<dbReference type="FunFam" id="3.10.580.10:FF:000002">
    <property type="entry name" value="Magnesium/cobalt efflux protein CorC"/>
    <property type="match status" value="1"/>
</dbReference>
<dbReference type="CDD" id="cd04590">
    <property type="entry name" value="CBS_pair_CorC_HlyC_assoc"/>
    <property type="match status" value="1"/>
</dbReference>
<dbReference type="InterPro" id="IPR016169">
    <property type="entry name" value="FAD-bd_PCMH_sub2"/>
</dbReference>
<keyword evidence="3 4" id="KW-0129">CBS domain</keyword>
<dbReference type="SUPFAM" id="SSF54631">
    <property type="entry name" value="CBS-domain pair"/>
    <property type="match status" value="1"/>
</dbReference>
<evidence type="ECO:0000256" key="1">
    <source>
        <dbReference type="ARBA" id="ARBA00006446"/>
    </source>
</evidence>
<dbReference type="Gene3D" id="3.10.580.10">
    <property type="entry name" value="CBS-domain"/>
    <property type="match status" value="1"/>
</dbReference>
<dbReference type="InterPro" id="IPR036318">
    <property type="entry name" value="FAD-bd_PCMH-like_sf"/>
</dbReference>
<dbReference type="EC" id="2.3.1.9" evidence="6"/>
<evidence type="ECO:0000313" key="6">
    <source>
        <dbReference type="EMBL" id="ADE39830.1"/>
    </source>
</evidence>
<name>D5BU83_PUNMI</name>
<dbReference type="STRING" id="488538.SAR116_1587"/>
<dbReference type="InterPro" id="IPR005170">
    <property type="entry name" value="Transptr-assoc_dom"/>
</dbReference>
<dbReference type="GO" id="GO:0005886">
    <property type="term" value="C:plasma membrane"/>
    <property type="evidence" value="ECO:0007669"/>
    <property type="project" value="TreeGrafter"/>
</dbReference>
<evidence type="ECO:0000256" key="3">
    <source>
        <dbReference type="ARBA" id="ARBA00023122"/>
    </source>
</evidence>
<dbReference type="Pfam" id="PF00571">
    <property type="entry name" value="CBS"/>
    <property type="match status" value="2"/>
</dbReference>
<dbReference type="OrthoDB" id="9797674at2"/>
<proteinExistence type="inferred from homology"/>
<keyword evidence="6" id="KW-0012">Acyltransferase</keyword>
<dbReference type="Proteomes" id="UP000007460">
    <property type="component" value="Chromosome"/>
</dbReference>
<keyword evidence="2" id="KW-0677">Repeat</keyword>
<dbReference type="InterPro" id="IPR046342">
    <property type="entry name" value="CBS_dom_sf"/>
</dbReference>
<dbReference type="PROSITE" id="PS51371">
    <property type="entry name" value="CBS"/>
    <property type="match status" value="2"/>
</dbReference>
<organism evidence="6 7">
    <name type="scientific">Puniceispirillum marinum (strain IMCC1322)</name>
    <dbReference type="NCBI Taxonomy" id="488538"/>
    <lineage>
        <taxon>Bacteria</taxon>
        <taxon>Pseudomonadati</taxon>
        <taxon>Pseudomonadota</taxon>
        <taxon>Alphaproteobacteria</taxon>
        <taxon>Candidatus Puniceispirillales</taxon>
        <taxon>Candidatus Puniceispirillaceae</taxon>
        <taxon>Candidatus Puniceispirillum</taxon>
    </lineage>
</organism>
<dbReference type="AlphaFoldDB" id="D5BU83"/>
<comment type="similarity">
    <text evidence="1">Belongs to the UPF0053 family. Hemolysin C subfamily.</text>
</comment>
<evidence type="ECO:0000256" key="4">
    <source>
        <dbReference type="PROSITE-ProRule" id="PRU00703"/>
    </source>
</evidence>
<sequence>MIDVLLNMIKSLFERPESRRQKMTELLEDSATDRELFDRHEGTLLRNLLGLRDKIASDVMIPRADIVSVSMRNEFSQISKQISQVRHSRIPVYRETLDDVAGFIHVKDIFASLQAGEVPPVKSLLRPALFVAPTIRLLDLLHEMRLKRRHLALVVDEFGGVDGLITIEDLIEEIVGDIEDEYDETIALRFDINGDGTAIADARLEIETLETVTGILLDDDDRDEIDTLGGLVCAEAGRVPTRGEIVRHAKGLQFEVLEGDPRRITLVKIRGLARVPQHDQS</sequence>
<dbReference type="HOGENOM" id="CLU_015237_3_0_5"/>
<dbReference type="PANTHER" id="PTHR22777:SF27">
    <property type="entry name" value="MAGNESIUM AND COBALT EFFLUX PROTEIN CORC"/>
    <property type="match status" value="1"/>
</dbReference>
<dbReference type="SUPFAM" id="SSF56176">
    <property type="entry name" value="FAD-binding/transporter-associated domain-like"/>
    <property type="match status" value="1"/>
</dbReference>
<protein>
    <submittedName>
        <fullName evidence="6">CBS domain protein</fullName>
        <ecNumber evidence="6">2.3.1.9</ecNumber>
    </submittedName>
</protein>
<dbReference type="InterPro" id="IPR000644">
    <property type="entry name" value="CBS_dom"/>
</dbReference>
<dbReference type="Pfam" id="PF03471">
    <property type="entry name" value="CorC_HlyC"/>
    <property type="match status" value="1"/>
</dbReference>
<evidence type="ECO:0000256" key="2">
    <source>
        <dbReference type="ARBA" id="ARBA00022737"/>
    </source>
</evidence>
<keyword evidence="6" id="KW-0808">Transferase</keyword>
<dbReference type="InterPro" id="IPR044751">
    <property type="entry name" value="Ion_transp-like_CBS"/>
</dbReference>
<reference evidence="6 7" key="1">
    <citation type="journal article" date="2010" name="J. Bacteriol.">
        <title>Complete genome sequence of "Candidatus Puniceispirillum marinum" IMCC1322, a representative of the SAR116 clade in the Alphaproteobacteria.</title>
        <authorList>
            <person name="Oh H.M."/>
            <person name="Kwon K.K."/>
            <person name="Kang I."/>
            <person name="Kang S.G."/>
            <person name="Lee J.H."/>
            <person name="Kim S.J."/>
            <person name="Cho J.C."/>
        </authorList>
    </citation>
    <scope>NUCLEOTIDE SEQUENCE [LARGE SCALE GENOMIC DNA]</scope>
    <source>
        <strain evidence="6 7">IMCC1322</strain>
    </source>
</reference>
<gene>
    <name evidence="6" type="ordered locus">SAR116_1587</name>
</gene>
<dbReference type="eggNOG" id="COG1253">
    <property type="taxonomic scope" value="Bacteria"/>
</dbReference>
<dbReference type="Gene3D" id="3.30.465.10">
    <property type="match status" value="1"/>
</dbReference>
<dbReference type="GO" id="GO:0050660">
    <property type="term" value="F:flavin adenine dinucleotide binding"/>
    <property type="evidence" value="ECO:0007669"/>
    <property type="project" value="InterPro"/>
</dbReference>
<dbReference type="PANTHER" id="PTHR22777">
    <property type="entry name" value="HEMOLYSIN-RELATED"/>
    <property type="match status" value="1"/>
</dbReference>